<dbReference type="RefSeq" id="WP_344538901.1">
    <property type="nucleotide sequence ID" value="NZ_BAAATM010000013.1"/>
</dbReference>
<evidence type="ECO:0000313" key="3">
    <source>
        <dbReference type="Proteomes" id="UP001501095"/>
    </source>
</evidence>
<protein>
    <submittedName>
        <fullName evidence="2">Uncharacterized protein</fullName>
    </submittedName>
</protein>
<gene>
    <name evidence="2" type="ORF">GCM10010423_42400</name>
</gene>
<evidence type="ECO:0000313" key="2">
    <source>
        <dbReference type="EMBL" id="GAA2539981.1"/>
    </source>
</evidence>
<dbReference type="SUPFAM" id="SSF143212">
    <property type="entry name" value="Rv2632c-like"/>
    <property type="match status" value="1"/>
</dbReference>
<feature type="region of interest" description="Disordered" evidence="1">
    <location>
        <begin position="31"/>
        <end position="62"/>
    </location>
</feature>
<dbReference type="InterPro" id="IPR038070">
    <property type="entry name" value="Rv2632c-like_sf"/>
</dbReference>
<name>A0ABN3NWT1_9ACTN</name>
<organism evidence="2 3">
    <name type="scientific">Streptomyces levis</name>
    <dbReference type="NCBI Taxonomy" id="285566"/>
    <lineage>
        <taxon>Bacteria</taxon>
        <taxon>Bacillati</taxon>
        <taxon>Actinomycetota</taxon>
        <taxon>Actinomycetes</taxon>
        <taxon>Kitasatosporales</taxon>
        <taxon>Streptomycetaceae</taxon>
        <taxon>Streptomyces</taxon>
    </lineage>
</organism>
<keyword evidence="3" id="KW-1185">Reference proteome</keyword>
<reference evidence="2 3" key="1">
    <citation type="journal article" date="2019" name="Int. J. Syst. Evol. Microbiol.">
        <title>The Global Catalogue of Microorganisms (GCM) 10K type strain sequencing project: providing services to taxonomists for standard genome sequencing and annotation.</title>
        <authorList>
            <consortium name="The Broad Institute Genomics Platform"/>
            <consortium name="The Broad Institute Genome Sequencing Center for Infectious Disease"/>
            <person name="Wu L."/>
            <person name="Ma J."/>
        </authorList>
    </citation>
    <scope>NUCLEOTIDE SEQUENCE [LARGE SCALE GENOMIC DNA]</scope>
    <source>
        <strain evidence="2 3">JCM 6924</strain>
    </source>
</reference>
<dbReference type="EMBL" id="BAAATM010000013">
    <property type="protein sequence ID" value="GAA2539981.1"/>
    <property type="molecule type" value="Genomic_DNA"/>
</dbReference>
<comment type="caution">
    <text evidence="2">The sequence shown here is derived from an EMBL/GenBank/DDBJ whole genome shotgun (WGS) entry which is preliminary data.</text>
</comment>
<dbReference type="InterPro" id="IPR015057">
    <property type="entry name" value="Rv2632c-like"/>
</dbReference>
<evidence type="ECO:0000256" key="1">
    <source>
        <dbReference type="SAM" id="MobiDB-lite"/>
    </source>
</evidence>
<accession>A0ABN3NWT1</accession>
<dbReference type="Pfam" id="PF08962">
    <property type="entry name" value="Rv2632c-like"/>
    <property type="match status" value="1"/>
</dbReference>
<dbReference type="Proteomes" id="UP001501095">
    <property type="component" value="Unassembled WGS sequence"/>
</dbReference>
<proteinExistence type="predicted"/>
<sequence length="62" mass="6797">MDVIAVEAEQWTVRIHLTEDGDATHTRALLRTRNTSAPTGRGSARRNPTDRPVPGFAASRVL</sequence>
<dbReference type="Gene3D" id="3.30.160.240">
    <property type="entry name" value="Rv1738"/>
    <property type="match status" value="1"/>
</dbReference>